<dbReference type="Pfam" id="PF00168">
    <property type="entry name" value="C2"/>
    <property type="match status" value="2"/>
</dbReference>
<comment type="function">
    <text evidence="3">May be involved in the trafficking and exocytosis of secretory vesicles in non-neuronal tissues. Is Ca(2+)-independent.</text>
</comment>
<proteinExistence type="inferred from homology"/>
<feature type="compositionally biased region" description="Polar residues" evidence="5">
    <location>
        <begin position="74"/>
        <end position="83"/>
    </location>
</feature>
<evidence type="ECO:0000256" key="3">
    <source>
        <dbReference type="ARBA" id="ARBA00056709"/>
    </source>
</evidence>
<organism evidence="7 8">
    <name type="scientific">Haliaeetus albicilla</name>
    <name type="common">White-tailed sea-eagle</name>
    <name type="synonym">Falco albicilla</name>
    <dbReference type="NCBI Taxonomy" id="8969"/>
    <lineage>
        <taxon>Eukaryota</taxon>
        <taxon>Metazoa</taxon>
        <taxon>Chordata</taxon>
        <taxon>Craniata</taxon>
        <taxon>Vertebrata</taxon>
        <taxon>Euteleostomi</taxon>
        <taxon>Archelosauria</taxon>
        <taxon>Archosauria</taxon>
        <taxon>Dinosauria</taxon>
        <taxon>Saurischia</taxon>
        <taxon>Theropoda</taxon>
        <taxon>Coelurosauria</taxon>
        <taxon>Aves</taxon>
        <taxon>Neognathae</taxon>
        <taxon>Neoaves</taxon>
        <taxon>Telluraves</taxon>
        <taxon>Accipitrimorphae</taxon>
        <taxon>Accipitriformes</taxon>
        <taxon>Accipitridae</taxon>
        <taxon>Accipitrinae</taxon>
        <taxon>Haliaeetus</taxon>
    </lineage>
</organism>
<keyword evidence="2" id="KW-0677">Repeat</keyword>
<dbReference type="InterPro" id="IPR043541">
    <property type="entry name" value="SYT14/14L/16"/>
</dbReference>
<evidence type="ECO:0000313" key="8">
    <source>
        <dbReference type="Proteomes" id="UP000054379"/>
    </source>
</evidence>
<dbReference type="Proteomes" id="UP000054379">
    <property type="component" value="Unassembled WGS sequence"/>
</dbReference>
<evidence type="ECO:0000256" key="2">
    <source>
        <dbReference type="ARBA" id="ARBA00022737"/>
    </source>
</evidence>
<dbReference type="FunFam" id="2.60.40.150:FF:000153">
    <property type="entry name" value="Synaptotagmin 16"/>
    <property type="match status" value="1"/>
</dbReference>
<dbReference type="PANTHER" id="PTHR46129">
    <property type="entry name" value="SYNAPTOTAGMIN 14, ISOFORM D"/>
    <property type="match status" value="1"/>
</dbReference>
<evidence type="ECO:0000256" key="1">
    <source>
        <dbReference type="ARBA" id="ARBA00006996"/>
    </source>
</evidence>
<comment type="similarity">
    <text evidence="1">Belongs to the synaptotagmin family.</text>
</comment>
<reference evidence="7 8" key="1">
    <citation type="submission" date="2014-04" db="EMBL/GenBank/DDBJ databases">
        <title>Genome evolution of avian class.</title>
        <authorList>
            <person name="Zhang G."/>
            <person name="Li C."/>
        </authorList>
    </citation>
    <scope>NUCLEOTIDE SEQUENCE [LARGE SCALE GENOMIC DNA]</scope>
    <source>
        <strain evidence="7">BGI_N329</strain>
    </source>
</reference>
<dbReference type="InterPro" id="IPR035892">
    <property type="entry name" value="C2_domain_sf"/>
</dbReference>
<name>A0A091PIL1_HALAL</name>
<comment type="subunit">
    <text evidence="4">Homodimer. Can also form heterodimers.</text>
</comment>
<feature type="compositionally biased region" description="Polar residues" evidence="5">
    <location>
        <begin position="1"/>
        <end position="14"/>
    </location>
</feature>
<feature type="domain" description="C2" evidence="6">
    <location>
        <begin position="261"/>
        <end position="396"/>
    </location>
</feature>
<evidence type="ECO:0000256" key="5">
    <source>
        <dbReference type="SAM" id="MobiDB-lite"/>
    </source>
</evidence>
<feature type="region of interest" description="Disordered" evidence="5">
    <location>
        <begin position="1"/>
        <end position="43"/>
    </location>
</feature>
<accession>A0A091PIL1</accession>
<evidence type="ECO:0000259" key="6">
    <source>
        <dbReference type="PROSITE" id="PS50004"/>
    </source>
</evidence>
<dbReference type="SUPFAM" id="SSF49562">
    <property type="entry name" value="C2 domain (Calcium/lipid-binding domain, CaLB)"/>
    <property type="match status" value="2"/>
</dbReference>
<feature type="non-terminal residue" evidence="7">
    <location>
        <position position="401"/>
    </location>
</feature>
<dbReference type="SMART" id="SM00239">
    <property type="entry name" value="C2"/>
    <property type="match status" value="2"/>
</dbReference>
<evidence type="ECO:0000256" key="4">
    <source>
        <dbReference type="ARBA" id="ARBA00063654"/>
    </source>
</evidence>
<dbReference type="CDD" id="cd08408">
    <property type="entry name" value="C2B_Synaptotagmin-14_16"/>
    <property type="match status" value="1"/>
</dbReference>
<dbReference type="EMBL" id="KK659365">
    <property type="protein sequence ID" value="KFQ07171.1"/>
    <property type="molecule type" value="Genomic_DNA"/>
</dbReference>
<dbReference type="Gene3D" id="2.60.40.150">
    <property type="entry name" value="C2 domain"/>
    <property type="match status" value="2"/>
</dbReference>
<evidence type="ECO:0000313" key="7">
    <source>
        <dbReference type="EMBL" id="KFQ07171.1"/>
    </source>
</evidence>
<feature type="region of interest" description="Disordered" evidence="5">
    <location>
        <begin position="74"/>
        <end position="99"/>
    </location>
</feature>
<sequence length="401" mass="44653">DLDGLSQLSYQDNLSCREDDHVSVDSTTTTESRGTGQRKGPRMESVVADGISQQAAEGCSEMETAFTNQGLEVNDATDSSSAWSPEEHNEVNSVPAHHGAHEPICKCGDLEVIFNYKASSQKLVVTVLEARDIPDKDRSGVNTWQVHTVLMPSKKQRGKTSVQRGPIPMFEDKITFSKLEPEELSSHAIRFRLYAVHKMVGEKMMGEQLFYLSNISQEGEAKVTLVLEPRSNLSSEDSQLSLSAISHSDSASSTQSLSHGGVPELLVGLSYNATTGRLSVEMIKGSHFRNLAINRPPDTYGKLCLRNSVGQEMSRCKTSIRRGQPNPVYKETFIFQVALFQLSDVTLMISIYNRRSMKRKEMIGWISMGQNSSGEEEQSHWQEMKESKGTQVCRWHTLLES</sequence>
<dbReference type="CDD" id="cd08389">
    <property type="entry name" value="C2A_Synaptotagmin-14_16"/>
    <property type="match status" value="1"/>
</dbReference>
<dbReference type="FunFam" id="2.60.40.150:FF:000062">
    <property type="entry name" value="synaptotagmin-14 isoform X1"/>
    <property type="match status" value="1"/>
</dbReference>
<dbReference type="GO" id="GO:0005543">
    <property type="term" value="F:phospholipid binding"/>
    <property type="evidence" value="ECO:0007669"/>
    <property type="project" value="UniProtKB-ARBA"/>
</dbReference>
<protein>
    <submittedName>
        <fullName evidence="7">Synaptotagmin-16</fullName>
    </submittedName>
</protein>
<feature type="domain" description="C2" evidence="6">
    <location>
        <begin position="106"/>
        <end position="225"/>
    </location>
</feature>
<dbReference type="GO" id="GO:0042802">
    <property type="term" value="F:identical protein binding"/>
    <property type="evidence" value="ECO:0007669"/>
    <property type="project" value="UniProtKB-ARBA"/>
</dbReference>
<feature type="non-terminal residue" evidence="7">
    <location>
        <position position="1"/>
    </location>
</feature>
<dbReference type="PANTHER" id="PTHR46129:SF4">
    <property type="entry name" value="SYNAPTOTAGMIN-16"/>
    <property type="match status" value="1"/>
</dbReference>
<dbReference type="PROSITE" id="PS50004">
    <property type="entry name" value="C2"/>
    <property type="match status" value="2"/>
</dbReference>
<gene>
    <name evidence="7" type="ORF">N329_12568</name>
</gene>
<dbReference type="InterPro" id="IPR000008">
    <property type="entry name" value="C2_dom"/>
</dbReference>
<dbReference type="AlphaFoldDB" id="A0A091PIL1"/>